<comment type="caution">
    <text evidence="2">The sequence shown here is derived from an EMBL/GenBank/DDBJ whole genome shotgun (WGS) entry which is preliminary data.</text>
</comment>
<feature type="transmembrane region" description="Helical" evidence="1">
    <location>
        <begin position="13"/>
        <end position="32"/>
    </location>
</feature>
<sequence>MPSLIVPGVAEDTSQMVVATAFVAAIMVFIEYNGSSTSILEFRFAPPYNRLKFGFIAATVLFLSLTARSPIEAAPISDLAAGLGRVIGNALDFPYSPVRSMTNLMPVGADAKSIDAVRSAAGVSYAAAMMMALTFVSMVLFFGWPVRNGAFNVCLNLPLFDPTGGGDVVDRLQRDAGLNVSLGFVLPFLIPVGLVLITNFAEKVGYLLPLNLIWITCAWAFLPASLIMRGVAMYRIAGLISQKRQRAYAKAEAEPELQIA</sequence>
<keyword evidence="1" id="KW-0472">Membrane</keyword>
<gene>
    <name evidence="2" type="ORF">DCS45_07335</name>
</gene>
<accession>A0A348WAW4</accession>
<evidence type="ECO:0000313" key="2">
    <source>
        <dbReference type="EMBL" id="HAR51676.1"/>
    </source>
</evidence>
<evidence type="ECO:0000256" key="1">
    <source>
        <dbReference type="SAM" id="Phobius"/>
    </source>
</evidence>
<organism evidence="2 3">
    <name type="scientific">Roseovarius nubinhibens</name>
    <dbReference type="NCBI Taxonomy" id="314263"/>
    <lineage>
        <taxon>Bacteria</taxon>
        <taxon>Pseudomonadati</taxon>
        <taxon>Pseudomonadota</taxon>
        <taxon>Alphaproteobacteria</taxon>
        <taxon>Rhodobacterales</taxon>
        <taxon>Roseobacteraceae</taxon>
        <taxon>Roseovarius</taxon>
    </lineage>
</organism>
<name>A0A348WAW4_9RHOB</name>
<proteinExistence type="predicted"/>
<dbReference type="EMBL" id="DMVW01000074">
    <property type="protein sequence ID" value="HAR51676.1"/>
    <property type="molecule type" value="Genomic_DNA"/>
</dbReference>
<protein>
    <submittedName>
        <fullName evidence="2">Uncharacterized protein</fullName>
    </submittedName>
</protein>
<keyword evidence="1" id="KW-1133">Transmembrane helix</keyword>
<feature type="transmembrane region" description="Helical" evidence="1">
    <location>
        <begin position="53"/>
        <end position="71"/>
    </location>
</feature>
<keyword evidence="1" id="KW-0812">Transmembrane</keyword>
<feature type="transmembrane region" description="Helical" evidence="1">
    <location>
        <begin position="122"/>
        <end position="142"/>
    </location>
</feature>
<dbReference type="Proteomes" id="UP000264719">
    <property type="component" value="Unassembled WGS sequence"/>
</dbReference>
<dbReference type="AlphaFoldDB" id="A0A348WAW4"/>
<feature type="transmembrane region" description="Helical" evidence="1">
    <location>
        <begin position="180"/>
        <end position="201"/>
    </location>
</feature>
<reference evidence="2 3" key="1">
    <citation type="journal article" date="2018" name="Nat. Biotechnol.">
        <title>A standardized bacterial taxonomy based on genome phylogeny substantially revises the tree of life.</title>
        <authorList>
            <person name="Parks D.H."/>
            <person name="Chuvochina M."/>
            <person name="Waite D.W."/>
            <person name="Rinke C."/>
            <person name="Skarshewski A."/>
            <person name="Chaumeil P.A."/>
            <person name="Hugenholtz P."/>
        </authorList>
    </citation>
    <scope>NUCLEOTIDE SEQUENCE [LARGE SCALE GENOMIC DNA]</scope>
    <source>
        <strain evidence="2">UBA9169</strain>
    </source>
</reference>
<feature type="transmembrane region" description="Helical" evidence="1">
    <location>
        <begin position="213"/>
        <end position="236"/>
    </location>
</feature>
<evidence type="ECO:0000313" key="3">
    <source>
        <dbReference type="Proteomes" id="UP000264719"/>
    </source>
</evidence>